<reference evidence="2 4" key="3">
    <citation type="submission" date="2017-12" db="EMBL/GenBank/DDBJ databases">
        <title>Phylogenetic diversity of female urinary microbiome.</title>
        <authorList>
            <person name="Thomas-White K."/>
            <person name="Wolfe A.J."/>
        </authorList>
    </citation>
    <scope>NUCLEOTIDE SEQUENCE [LARGE SCALE GENOMIC DNA]</scope>
    <source>
        <strain evidence="2 4">UMB0139</strain>
    </source>
</reference>
<keyword evidence="2" id="KW-0378">Hydrolase</keyword>
<organism evidence="1 3">
    <name type="scientific">Aerococcus sanguinicola</name>
    <dbReference type="NCBI Taxonomy" id="119206"/>
    <lineage>
        <taxon>Bacteria</taxon>
        <taxon>Bacillati</taxon>
        <taxon>Bacillota</taxon>
        <taxon>Bacilli</taxon>
        <taxon>Lactobacillales</taxon>
        <taxon>Aerococcaceae</taxon>
        <taxon>Aerococcus</taxon>
    </lineage>
</organism>
<dbReference type="EMBL" id="CP014160">
    <property type="protein sequence ID" value="AMB93873.1"/>
    <property type="molecule type" value="Genomic_DNA"/>
</dbReference>
<evidence type="ECO:0000313" key="2">
    <source>
        <dbReference type="EMBL" id="PKZ21394.1"/>
    </source>
</evidence>
<dbReference type="InterPro" id="IPR029052">
    <property type="entry name" value="Metallo-depent_PP-like"/>
</dbReference>
<reference evidence="3" key="2">
    <citation type="submission" date="2016-01" db="EMBL/GenBank/DDBJ databases">
        <title>Six Aerococcus type strain genome sequencing and assembly using PacBio and Illumina Hiseq.</title>
        <authorList>
            <person name="Carkaci D."/>
            <person name="Dargis R."/>
            <person name="Nielsen X.C."/>
            <person name="Skovgaard O."/>
            <person name="Fuursted K."/>
            <person name="Christensen J.J."/>
        </authorList>
    </citation>
    <scope>NUCLEOTIDE SEQUENCE [LARGE SCALE GENOMIC DNA]</scope>
    <source>
        <strain evidence="3">CCUG43001</strain>
    </source>
</reference>
<gene>
    <name evidence="1" type="ORF">AWM72_03415</name>
    <name evidence="2" type="ORF">CYJ28_05665</name>
</gene>
<evidence type="ECO:0000313" key="4">
    <source>
        <dbReference type="Proteomes" id="UP000234239"/>
    </source>
</evidence>
<evidence type="ECO:0000313" key="3">
    <source>
        <dbReference type="Proteomes" id="UP000069912"/>
    </source>
</evidence>
<dbReference type="KEGG" id="asan:AWM72_03415"/>
<sequence>MGKALQPLANWRIIGHPAWYNHAVHDERFSPEQIERGRFKLATWQDKKFIDWDMTDREVSQAFSQEIWTDFQQAPSPNYIFVSHILTIPEFTVPMPHPAFDFFNAFLATDDLNSLYQNFPIRYSIMGHVHIRYQIYKNGTHFIANSLGYPKEWRTDQLDQELRSACFILDLDER</sequence>
<accession>A0A0X8FAR1</accession>
<name>A0A0X8FAR1_9LACT</name>
<dbReference type="OrthoDB" id="113290at2"/>
<evidence type="ECO:0000313" key="1">
    <source>
        <dbReference type="EMBL" id="AMB93873.1"/>
    </source>
</evidence>
<dbReference type="EMBL" id="PKGY01000003">
    <property type="protein sequence ID" value="PKZ21394.1"/>
    <property type="molecule type" value="Genomic_DNA"/>
</dbReference>
<dbReference type="Proteomes" id="UP000069912">
    <property type="component" value="Chromosome"/>
</dbReference>
<dbReference type="GO" id="GO:0016787">
    <property type="term" value="F:hydrolase activity"/>
    <property type="evidence" value="ECO:0007669"/>
    <property type="project" value="UniProtKB-KW"/>
</dbReference>
<dbReference type="RefSeq" id="WP_067973180.1">
    <property type="nucleotide sequence ID" value="NZ_CAJHKM010000004.1"/>
</dbReference>
<proteinExistence type="predicted"/>
<reference evidence="1 3" key="1">
    <citation type="journal article" date="2016" name="Genome Announc.">
        <title>Complete Genome Sequences of Aerococcus christensenii CCUG 28831T, Aerococcus sanguinicola CCUG 43001T, Aerococcus urinae CCUG 36881T, Aerococcus urinaeequi CCUG 28094T, Aerococcus urinaehominis CCUG 42038 BT, and Aerococcus viridans CCUG 4311T.</title>
        <authorList>
            <person name="Carkaci D."/>
            <person name="Dargis R."/>
            <person name="Nielsen X.C."/>
            <person name="Skovgaard O."/>
            <person name="Fuursted K."/>
            <person name="Christensen J.J."/>
        </authorList>
    </citation>
    <scope>NUCLEOTIDE SEQUENCE [LARGE SCALE GENOMIC DNA]</scope>
    <source>
        <strain evidence="1 3">CCUG43001</strain>
    </source>
</reference>
<dbReference type="GeneID" id="92903119"/>
<dbReference type="AlphaFoldDB" id="A0A0X8FAR1"/>
<dbReference type="SUPFAM" id="SSF56300">
    <property type="entry name" value="Metallo-dependent phosphatases"/>
    <property type="match status" value="1"/>
</dbReference>
<dbReference type="Gene3D" id="3.60.21.10">
    <property type="match status" value="1"/>
</dbReference>
<protein>
    <submittedName>
        <fullName evidence="2">Phosphohydrolase</fullName>
    </submittedName>
</protein>
<keyword evidence="3" id="KW-1185">Reference proteome</keyword>
<dbReference type="Proteomes" id="UP000234239">
    <property type="component" value="Unassembled WGS sequence"/>
</dbReference>